<evidence type="ECO:0000256" key="1">
    <source>
        <dbReference type="ARBA" id="ARBA00008416"/>
    </source>
</evidence>
<proteinExistence type="inferred from homology"/>
<reference evidence="4" key="1">
    <citation type="submission" date="2018-06" db="EMBL/GenBank/DDBJ databases">
        <authorList>
            <person name="Zhirakovskaya E."/>
        </authorList>
    </citation>
    <scope>NUCLEOTIDE SEQUENCE</scope>
</reference>
<dbReference type="PANTHER" id="PTHR13903:SF8">
    <property type="entry name" value="PIRIN"/>
    <property type="match status" value="1"/>
</dbReference>
<gene>
    <name evidence="4" type="ORF">MNBD_GAMMA22-2454</name>
</gene>
<feature type="domain" description="Pirin N-terminal" evidence="2">
    <location>
        <begin position="23"/>
        <end position="114"/>
    </location>
</feature>
<dbReference type="SUPFAM" id="SSF51182">
    <property type="entry name" value="RmlC-like cupins"/>
    <property type="match status" value="1"/>
</dbReference>
<dbReference type="Pfam" id="PF02678">
    <property type="entry name" value="Pirin"/>
    <property type="match status" value="1"/>
</dbReference>
<evidence type="ECO:0000259" key="3">
    <source>
        <dbReference type="Pfam" id="PF17954"/>
    </source>
</evidence>
<evidence type="ECO:0000313" key="4">
    <source>
        <dbReference type="EMBL" id="VAW98311.1"/>
    </source>
</evidence>
<sequence>MTAISTHRTAKETMEGDGVTVRRLMPISGFMNFDPFALWDHFTIQPSNGFPDHPHRGFEAITYVFSGSMNHTDNLGNSSTVNSGGAQRFTAGSGIIHSEMPGEQGETTGIQLWINLPQRLKSIAPDYQQVDALDIPQGNFKHGIVRYIVGQKSPLILQTEVEYRDIQFTSAGDYLTEVSASYQGFIYIAAGQVTAQDKILKTGDALFLSQIQNLSITGKKDARVMFCIGLAHGEKMHQHGSYVD</sequence>
<dbReference type="Gene3D" id="2.60.120.10">
    <property type="entry name" value="Jelly Rolls"/>
    <property type="match status" value="2"/>
</dbReference>
<dbReference type="CDD" id="cd02909">
    <property type="entry name" value="cupin_pirin_N"/>
    <property type="match status" value="1"/>
</dbReference>
<dbReference type="Pfam" id="PF17954">
    <property type="entry name" value="Pirin_C_2"/>
    <property type="match status" value="1"/>
</dbReference>
<dbReference type="InterPro" id="IPR014710">
    <property type="entry name" value="RmlC-like_jellyroll"/>
</dbReference>
<accession>A0A3B1A2K1</accession>
<feature type="domain" description="Quercetin 2,3-dioxygenase C-terminal cupin" evidence="3">
    <location>
        <begin position="166"/>
        <end position="226"/>
    </location>
</feature>
<dbReference type="InterPro" id="IPR012093">
    <property type="entry name" value="Pirin"/>
</dbReference>
<dbReference type="AlphaFoldDB" id="A0A3B1A2K1"/>
<evidence type="ECO:0000259" key="2">
    <source>
        <dbReference type="Pfam" id="PF02678"/>
    </source>
</evidence>
<dbReference type="InterPro" id="IPR011051">
    <property type="entry name" value="RmlC_Cupin_sf"/>
</dbReference>
<name>A0A3B1A2K1_9ZZZZ</name>
<comment type="similarity">
    <text evidence="1">Belongs to the pirin family.</text>
</comment>
<dbReference type="PIRSF" id="PIRSF006232">
    <property type="entry name" value="Pirin"/>
    <property type="match status" value="1"/>
</dbReference>
<organism evidence="4">
    <name type="scientific">hydrothermal vent metagenome</name>
    <dbReference type="NCBI Taxonomy" id="652676"/>
    <lineage>
        <taxon>unclassified sequences</taxon>
        <taxon>metagenomes</taxon>
        <taxon>ecological metagenomes</taxon>
    </lineage>
</organism>
<dbReference type="InterPro" id="IPR041602">
    <property type="entry name" value="Quercetinase_C"/>
</dbReference>
<dbReference type="EMBL" id="UOFS01000037">
    <property type="protein sequence ID" value="VAW98311.1"/>
    <property type="molecule type" value="Genomic_DNA"/>
</dbReference>
<dbReference type="PANTHER" id="PTHR13903">
    <property type="entry name" value="PIRIN-RELATED"/>
    <property type="match status" value="1"/>
</dbReference>
<protein>
    <submittedName>
        <fullName evidence="4">Pirin</fullName>
    </submittedName>
</protein>
<dbReference type="InterPro" id="IPR003829">
    <property type="entry name" value="Pirin_N_dom"/>
</dbReference>